<sequence>MTKLGEEGLRAPSPGLPISPAVRSRRVAPLEYSPLGAESADEPDLRDWLVAIINGSDDAIISKDLNGTIRTWNAGATRLFGYSAEEAVGKPITILIPEDRLDEEPTILAAIKRGDRVEHFETVRRRKDGSFVDLSLTISPVRNARGAIVGASKIARDITERRLAQEKQRLLYGEMQHRVKNLFALAAGIVSLSARSGADIRTATENARSRLAALSRAHELTMPDWQGDGLIGQTTTLLTLVRAILQPYAGHQKIDVSGDDPEVGPRALPHVALLLHELATNAAKYGCLSEIEGSLAVRVVEENGTVALKWTEHSPTQVLPPSSHGFGSHLEKSVQMSLAATIQREWQSSGLAVRIAIPVDQLTNLANGLR</sequence>
<keyword evidence="14" id="KW-0157">Chromophore</keyword>
<evidence type="ECO:0000256" key="17">
    <source>
        <dbReference type="SAM" id="MobiDB-lite"/>
    </source>
</evidence>
<comment type="caution">
    <text evidence="20">The sequence shown here is derived from an EMBL/GenBank/DDBJ whole genome shotgun (WGS) entry which is preliminary data.</text>
</comment>
<dbReference type="Pfam" id="PF00989">
    <property type="entry name" value="PAS"/>
    <property type="match status" value="1"/>
</dbReference>
<dbReference type="PROSITE" id="PS50112">
    <property type="entry name" value="PAS"/>
    <property type="match status" value="1"/>
</dbReference>
<dbReference type="EC" id="2.7.13.3" evidence="2"/>
<accession>A0ABU3SAM4</accession>
<gene>
    <name evidence="20" type="ORF">RKE40_18200</name>
</gene>
<dbReference type="InterPro" id="IPR000700">
    <property type="entry name" value="PAS-assoc_C"/>
</dbReference>
<dbReference type="InterPro" id="IPR011102">
    <property type="entry name" value="Sig_transdc_His_kinase_HWE"/>
</dbReference>
<evidence type="ECO:0000313" key="21">
    <source>
        <dbReference type="Proteomes" id="UP001254257"/>
    </source>
</evidence>
<dbReference type="RefSeq" id="WP_316019646.1">
    <property type="nucleotide sequence ID" value="NZ_JAWDID010000029.1"/>
</dbReference>
<dbReference type="NCBIfam" id="TIGR00229">
    <property type="entry name" value="sensory_box"/>
    <property type="match status" value="1"/>
</dbReference>
<dbReference type="Gene3D" id="3.30.450.20">
    <property type="entry name" value="PAS domain"/>
    <property type="match status" value="1"/>
</dbReference>
<keyword evidence="9" id="KW-0808">Transferase</keyword>
<evidence type="ECO:0000256" key="5">
    <source>
        <dbReference type="ARBA" id="ARBA00022553"/>
    </source>
</evidence>
<dbReference type="InterPro" id="IPR035965">
    <property type="entry name" value="PAS-like_dom_sf"/>
</dbReference>
<evidence type="ECO:0000256" key="13">
    <source>
        <dbReference type="ARBA" id="ARBA00022840"/>
    </source>
</evidence>
<dbReference type="SMART" id="SM00086">
    <property type="entry name" value="PAC"/>
    <property type="match status" value="1"/>
</dbReference>
<dbReference type="PROSITE" id="PS50113">
    <property type="entry name" value="PAC"/>
    <property type="match status" value="1"/>
</dbReference>
<keyword evidence="5" id="KW-0597">Phosphoprotein</keyword>
<keyword evidence="8" id="KW-0288">FMN</keyword>
<proteinExistence type="predicted"/>
<evidence type="ECO:0000256" key="2">
    <source>
        <dbReference type="ARBA" id="ARBA00012438"/>
    </source>
</evidence>
<evidence type="ECO:0000256" key="6">
    <source>
        <dbReference type="ARBA" id="ARBA00022606"/>
    </source>
</evidence>
<dbReference type="SMART" id="SM00911">
    <property type="entry name" value="HWE_HK"/>
    <property type="match status" value="1"/>
</dbReference>
<dbReference type="InterPro" id="IPR036890">
    <property type="entry name" value="HATPase_C_sf"/>
</dbReference>
<keyword evidence="7" id="KW-0285">Flavoprotein</keyword>
<evidence type="ECO:0000256" key="8">
    <source>
        <dbReference type="ARBA" id="ARBA00022643"/>
    </source>
</evidence>
<keyword evidence="21" id="KW-1185">Reference proteome</keyword>
<comment type="catalytic activity">
    <reaction evidence="1">
        <text>ATP + protein L-histidine = ADP + protein N-phospho-L-histidine.</text>
        <dbReference type="EC" id="2.7.13.3"/>
    </reaction>
</comment>
<evidence type="ECO:0000256" key="12">
    <source>
        <dbReference type="ARBA" id="ARBA00022777"/>
    </source>
</evidence>
<dbReference type="PANTHER" id="PTHR41523">
    <property type="entry name" value="TWO-COMPONENT SYSTEM SENSOR PROTEIN"/>
    <property type="match status" value="1"/>
</dbReference>
<keyword evidence="15" id="KW-0843">Virulence</keyword>
<dbReference type="Pfam" id="PF07536">
    <property type="entry name" value="HWE_HK"/>
    <property type="match status" value="1"/>
</dbReference>
<keyword evidence="16" id="KW-0675">Receptor</keyword>
<protein>
    <recommendedName>
        <fullName evidence="3">Blue-light-activated histidine kinase</fullName>
        <ecNumber evidence="2">2.7.13.3</ecNumber>
    </recommendedName>
</protein>
<feature type="domain" description="PAC" evidence="19">
    <location>
        <begin position="118"/>
        <end position="170"/>
    </location>
</feature>
<evidence type="ECO:0000256" key="10">
    <source>
        <dbReference type="ARBA" id="ARBA00022737"/>
    </source>
</evidence>
<keyword evidence="11" id="KW-0547">Nucleotide-binding</keyword>
<keyword evidence="13" id="KW-0067">ATP-binding</keyword>
<evidence type="ECO:0000256" key="1">
    <source>
        <dbReference type="ARBA" id="ARBA00000085"/>
    </source>
</evidence>
<keyword evidence="10" id="KW-0677">Repeat</keyword>
<evidence type="ECO:0000313" key="20">
    <source>
        <dbReference type="EMBL" id="MDU0341838.1"/>
    </source>
</evidence>
<dbReference type="CDD" id="cd00130">
    <property type="entry name" value="PAS"/>
    <property type="match status" value="1"/>
</dbReference>
<dbReference type="SMART" id="SM00091">
    <property type="entry name" value="PAS"/>
    <property type="match status" value="1"/>
</dbReference>
<evidence type="ECO:0000256" key="11">
    <source>
        <dbReference type="ARBA" id="ARBA00022741"/>
    </source>
</evidence>
<evidence type="ECO:0000256" key="14">
    <source>
        <dbReference type="ARBA" id="ARBA00022991"/>
    </source>
</evidence>
<name>A0ABU3SAM4_9HYPH</name>
<evidence type="ECO:0000256" key="15">
    <source>
        <dbReference type="ARBA" id="ARBA00023026"/>
    </source>
</evidence>
<evidence type="ECO:0000256" key="9">
    <source>
        <dbReference type="ARBA" id="ARBA00022679"/>
    </source>
</evidence>
<dbReference type="InterPro" id="IPR013767">
    <property type="entry name" value="PAS_fold"/>
</dbReference>
<dbReference type="Proteomes" id="UP001254257">
    <property type="component" value="Unassembled WGS sequence"/>
</dbReference>
<dbReference type="SUPFAM" id="SSF55785">
    <property type="entry name" value="PYP-like sensor domain (PAS domain)"/>
    <property type="match status" value="1"/>
</dbReference>
<dbReference type="PANTHER" id="PTHR41523:SF8">
    <property type="entry name" value="ETHYLENE RESPONSE SENSOR PROTEIN"/>
    <property type="match status" value="1"/>
</dbReference>
<dbReference type="Gene3D" id="3.30.565.10">
    <property type="entry name" value="Histidine kinase-like ATPase, C-terminal domain"/>
    <property type="match status" value="1"/>
</dbReference>
<evidence type="ECO:0000256" key="3">
    <source>
        <dbReference type="ARBA" id="ARBA00021740"/>
    </source>
</evidence>
<feature type="region of interest" description="Disordered" evidence="17">
    <location>
        <begin position="1"/>
        <end position="20"/>
    </location>
</feature>
<dbReference type="InterPro" id="IPR001610">
    <property type="entry name" value="PAC"/>
</dbReference>
<evidence type="ECO:0000256" key="4">
    <source>
        <dbReference type="ARBA" id="ARBA00022543"/>
    </source>
</evidence>
<evidence type="ECO:0000259" key="18">
    <source>
        <dbReference type="PROSITE" id="PS50112"/>
    </source>
</evidence>
<dbReference type="EMBL" id="JAWDID010000029">
    <property type="protein sequence ID" value="MDU0341838.1"/>
    <property type="molecule type" value="Genomic_DNA"/>
</dbReference>
<evidence type="ECO:0000256" key="7">
    <source>
        <dbReference type="ARBA" id="ARBA00022630"/>
    </source>
</evidence>
<evidence type="ECO:0000259" key="19">
    <source>
        <dbReference type="PROSITE" id="PS50113"/>
    </source>
</evidence>
<keyword evidence="6" id="KW-0716">Sensory transduction</keyword>
<keyword evidence="12" id="KW-0418">Kinase</keyword>
<evidence type="ECO:0000256" key="16">
    <source>
        <dbReference type="ARBA" id="ARBA00023170"/>
    </source>
</evidence>
<feature type="domain" description="PAS" evidence="18">
    <location>
        <begin position="45"/>
        <end position="114"/>
    </location>
</feature>
<dbReference type="InterPro" id="IPR000014">
    <property type="entry name" value="PAS"/>
</dbReference>
<organism evidence="20 21">
    <name type="scientific">Bosea rubneri</name>
    <dbReference type="NCBI Taxonomy" id="3075434"/>
    <lineage>
        <taxon>Bacteria</taxon>
        <taxon>Pseudomonadati</taxon>
        <taxon>Pseudomonadota</taxon>
        <taxon>Alphaproteobacteria</taxon>
        <taxon>Hyphomicrobiales</taxon>
        <taxon>Boseaceae</taxon>
        <taxon>Bosea</taxon>
    </lineage>
</organism>
<keyword evidence="4" id="KW-0600">Photoreceptor protein</keyword>
<reference evidence="20 21" key="1">
    <citation type="submission" date="2023-09" db="EMBL/GenBank/DDBJ databases">
        <title>Whole genome shotgun sequencing (WGS) of Bosea sp. ZW T0_25, isolated from stored onions (Allium cepa).</title>
        <authorList>
            <person name="Stoll D.A."/>
            <person name="Huch M."/>
        </authorList>
    </citation>
    <scope>NUCLEOTIDE SEQUENCE [LARGE SCALE GENOMIC DNA]</scope>
    <source>
        <strain evidence="20 21">ZW T0_25</strain>
    </source>
</reference>